<protein>
    <submittedName>
        <fullName evidence="1">Uncharacterized protein</fullName>
    </submittedName>
</protein>
<keyword evidence="2" id="KW-1185">Reference proteome</keyword>
<gene>
    <name evidence="1" type="ORF">Gotri_012396</name>
</gene>
<reference evidence="1 2" key="1">
    <citation type="journal article" date="2019" name="Genome Biol. Evol.">
        <title>Insights into the evolution of the New World diploid cottons (Gossypium, subgenus Houzingenia) based on genome sequencing.</title>
        <authorList>
            <person name="Grover C.E."/>
            <person name="Arick M.A. 2nd"/>
            <person name="Thrash A."/>
            <person name="Conover J.L."/>
            <person name="Sanders W.S."/>
            <person name="Peterson D.G."/>
            <person name="Frelichowski J.E."/>
            <person name="Scheffler J.A."/>
            <person name="Scheffler B.E."/>
            <person name="Wendel J.F."/>
        </authorList>
    </citation>
    <scope>NUCLEOTIDE SEQUENCE [LARGE SCALE GENOMIC DNA]</scope>
    <source>
        <strain evidence="1">8</strain>
        <tissue evidence="1">Leaf</tissue>
    </source>
</reference>
<accession>A0A7J9DQ03</accession>
<name>A0A7J9DQ03_9ROSI</name>
<dbReference type="Proteomes" id="UP000593568">
    <property type="component" value="Unassembled WGS sequence"/>
</dbReference>
<organism evidence="1 2">
    <name type="scientific">Gossypium trilobum</name>
    <dbReference type="NCBI Taxonomy" id="34281"/>
    <lineage>
        <taxon>Eukaryota</taxon>
        <taxon>Viridiplantae</taxon>
        <taxon>Streptophyta</taxon>
        <taxon>Embryophyta</taxon>
        <taxon>Tracheophyta</taxon>
        <taxon>Spermatophyta</taxon>
        <taxon>Magnoliopsida</taxon>
        <taxon>eudicotyledons</taxon>
        <taxon>Gunneridae</taxon>
        <taxon>Pentapetalae</taxon>
        <taxon>rosids</taxon>
        <taxon>malvids</taxon>
        <taxon>Malvales</taxon>
        <taxon>Malvaceae</taxon>
        <taxon>Malvoideae</taxon>
        <taxon>Gossypium</taxon>
    </lineage>
</organism>
<dbReference type="AlphaFoldDB" id="A0A7J9DQ03"/>
<sequence length="140" mass="15544">MERQRLVVFKIEPRHKGARPYLNRICSIGSYLCILEFKGDRILCLVEESRLCDLSVINGAVIHCWSTLTAEDRSQLALSSWAGSYLCVLKLKGDRIPSLVDEPRLCDLSVIIGLVIIGFTSTAEDRSQLALGGWEGHAVV</sequence>
<dbReference type="EMBL" id="JABEZW010000004">
    <property type="protein sequence ID" value="MBA0762832.1"/>
    <property type="molecule type" value="Genomic_DNA"/>
</dbReference>
<proteinExistence type="predicted"/>
<evidence type="ECO:0000313" key="1">
    <source>
        <dbReference type="EMBL" id="MBA0762832.1"/>
    </source>
</evidence>
<comment type="caution">
    <text evidence="1">The sequence shown here is derived from an EMBL/GenBank/DDBJ whole genome shotgun (WGS) entry which is preliminary data.</text>
</comment>
<evidence type="ECO:0000313" key="2">
    <source>
        <dbReference type="Proteomes" id="UP000593568"/>
    </source>
</evidence>